<feature type="domain" description="Transposase zinc-ribbon" evidence="2">
    <location>
        <begin position="12"/>
        <end position="58"/>
    </location>
</feature>
<dbReference type="InterPro" id="IPR024442">
    <property type="entry name" value="Transposase_Zn_ribbon"/>
</dbReference>
<proteinExistence type="predicted"/>
<dbReference type="AlphaFoldDB" id="A0A518H3F2"/>
<reference evidence="3 4" key="1">
    <citation type="submission" date="2019-02" db="EMBL/GenBank/DDBJ databases">
        <title>Deep-cultivation of Planctomycetes and their phenomic and genomic characterization uncovers novel biology.</title>
        <authorList>
            <person name="Wiegand S."/>
            <person name="Jogler M."/>
            <person name="Boedeker C."/>
            <person name="Pinto D."/>
            <person name="Vollmers J."/>
            <person name="Rivas-Marin E."/>
            <person name="Kohn T."/>
            <person name="Peeters S.H."/>
            <person name="Heuer A."/>
            <person name="Rast P."/>
            <person name="Oberbeckmann S."/>
            <person name="Bunk B."/>
            <person name="Jeske O."/>
            <person name="Meyerdierks A."/>
            <person name="Storesund J.E."/>
            <person name="Kallscheuer N."/>
            <person name="Luecker S."/>
            <person name="Lage O.M."/>
            <person name="Pohl T."/>
            <person name="Merkel B.J."/>
            <person name="Hornburger P."/>
            <person name="Mueller R.-W."/>
            <person name="Bruemmer F."/>
            <person name="Labrenz M."/>
            <person name="Spormann A.M."/>
            <person name="Op den Camp H."/>
            <person name="Overmann J."/>
            <person name="Amann R."/>
            <person name="Jetten M.S.M."/>
            <person name="Mascher T."/>
            <person name="Medema M.H."/>
            <person name="Devos D.P."/>
            <person name="Kaster A.-K."/>
            <person name="Ovreas L."/>
            <person name="Rohde M."/>
            <person name="Galperin M.Y."/>
            <person name="Jogler C."/>
        </authorList>
    </citation>
    <scope>NUCLEOTIDE SEQUENCE [LARGE SCALE GENOMIC DNA]</scope>
    <source>
        <strain evidence="3 4">ElP</strain>
    </source>
</reference>
<dbReference type="Proteomes" id="UP000317835">
    <property type="component" value="Chromosome"/>
</dbReference>
<dbReference type="EMBL" id="CP036426">
    <property type="protein sequence ID" value="QDV35347.1"/>
    <property type="molecule type" value="Genomic_DNA"/>
</dbReference>
<organism evidence="3 4">
    <name type="scientific">Tautonia plasticadhaerens</name>
    <dbReference type="NCBI Taxonomy" id="2527974"/>
    <lineage>
        <taxon>Bacteria</taxon>
        <taxon>Pseudomonadati</taxon>
        <taxon>Planctomycetota</taxon>
        <taxon>Planctomycetia</taxon>
        <taxon>Isosphaerales</taxon>
        <taxon>Isosphaeraceae</taxon>
        <taxon>Tautonia</taxon>
    </lineage>
</organism>
<evidence type="ECO:0000259" key="2">
    <source>
        <dbReference type="Pfam" id="PF12760"/>
    </source>
</evidence>
<gene>
    <name evidence="3" type="ORF">ElP_32500</name>
</gene>
<evidence type="ECO:0000313" key="3">
    <source>
        <dbReference type="EMBL" id="QDV35347.1"/>
    </source>
</evidence>
<accession>A0A518H3F2</accession>
<sequence length="182" mass="20067">MDFPLIDLMDAHACYERLVALLHPDGLACPRCGAADRLGIHRRHRDPVIDYQCGHCRRVFNAFTGTPLQGIRRPPAQLLLILRGIADAAPAAQMARELGCDRKHLLELRHRLQGNALLRMDRNPLGDAVVEADEAYVNAGEKRDPAPRPGRPAAAAGQSPPRPRNLRQRPAASGRHRRQGVG</sequence>
<dbReference type="OrthoDB" id="271821at2"/>
<name>A0A518H3F2_9BACT</name>
<evidence type="ECO:0000313" key="4">
    <source>
        <dbReference type="Proteomes" id="UP000317835"/>
    </source>
</evidence>
<feature type="region of interest" description="Disordered" evidence="1">
    <location>
        <begin position="136"/>
        <end position="182"/>
    </location>
</feature>
<dbReference type="RefSeq" id="WP_145270884.1">
    <property type="nucleotide sequence ID" value="NZ_CP036426.1"/>
</dbReference>
<dbReference type="Pfam" id="PF12760">
    <property type="entry name" value="Zn_ribbon_IS1595"/>
    <property type="match status" value="1"/>
</dbReference>
<dbReference type="KEGG" id="tpla:ElP_32500"/>
<evidence type="ECO:0000256" key="1">
    <source>
        <dbReference type="SAM" id="MobiDB-lite"/>
    </source>
</evidence>
<keyword evidence="4" id="KW-1185">Reference proteome</keyword>
<protein>
    <submittedName>
        <fullName evidence="3">Transposase zinc-ribbon domain protein</fullName>
    </submittedName>
</protein>